<dbReference type="CDD" id="cd01292">
    <property type="entry name" value="metallo-dependent_hydrolases"/>
    <property type="match status" value="1"/>
</dbReference>
<gene>
    <name evidence="2" type="ORF">G4H13_05990</name>
</gene>
<dbReference type="PANTHER" id="PTHR42658:SF1">
    <property type="entry name" value="HYDROLASE TATD"/>
    <property type="match status" value="1"/>
</dbReference>
<dbReference type="SUPFAM" id="SSF51556">
    <property type="entry name" value="Metallo-dependent hydrolases"/>
    <property type="match status" value="1"/>
</dbReference>
<feature type="compositionally biased region" description="Low complexity" evidence="1">
    <location>
        <begin position="35"/>
        <end position="47"/>
    </location>
</feature>
<protein>
    <submittedName>
        <fullName evidence="2">Deoxyribonuclease</fullName>
    </submittedName>
</protein>
<feature type="region of interest" description="Disordered" evidence="1">
    <location>
        <begin position="1"/>
        <end position="47"/>
    </location>
</feature>
<dbReference type="InterPro" id="IPR012022">
    <property type="entry name" value="UCP005295"/>
</dbReference>
<dbReference type="PANTHER" id="PTHR42658">
    <property type="entry name" value="HYDROLASE TATD"/>
    <property type="match status" value="1"/>
</dbReference>
<proteinExistence type="predicted"/>
<evidence type="ECO:0000313" key="2">
    <source>
        <dbReference type="EMBL" id="NEW69968.1"/>
    </source>
</evidence>
<reference evidence="2" key="1">
    <citation type="submission" date="2020-02" db="EMBL/GenBank/DDBJ databases">
        <title>A new Streptomyces sp. for controlling soil-borne diseases.</title>
        <authorList>
            <person name="Li X."/>
            <person name="Tian Y."/>
            <person name="Gao K."/>
        </authorList>
    </citation>
    <scope>NUCLEOTIDE SEQUENCE [LARGE SCALE GENOMIC DNA]</scope>
    <source>
        <strain evidence="2">0250</strain>
    </source>
</reference>
<accession>A0A6G4A9S6</accession>
<sequence>MWTPTGTRCAAAARCSPPRPPPRPGRTEAVPPAPAVASTPAAASAPTRPLPLFDHHIHSDMRNADDYELMAISGVLTALAPCSSSHEARTTGQAFAARFDRLLDAETGRAAAYGVDLYVGLSVHAADMTDLDSALAGVEELEKRLDHPRVKAIGEVSLRRLTREETAVLEAQLRLAARTGTPVMVETPPPAAAFTGMLPVLARAVERSGVDPALVAVMDLDEHKLGQVRAAGPLAECGGYGLAVSPRQDALFAVREKITHREVTEILDRWGPDRLMLNTGFHFGSADPLGLAKTVHRLRLGGVPEPTVRALAHGNAARFFDIPG</sequence>
<dbReference type="AlphaFoldDB" id="A0A6G4A9S6"/>
<organism evidence="2 3">
    <name type="scientific">Streptomyces rhizosphaericus</name>
    <dbReference type="NCBI Taxonomy" id="114699"/>
    <lineage>
        <taxon>Bacteria</taxon>
        <taxon>Bacillati</taxon>
        <taxon>Actinomycetota</taxon>
        <taxon>Actinomycetes</taxon>
        <taxon>Kitasatosporales</taxon>
        <taxon>Streptomycetaceae</taxon>
        <taxon>Streptomyces</taxon>
        <taxon>Streptomyces violaceusniger group</taxon>
    </lineage>
</organism>
<dbReference type="Proteomes" id="UP000476310">
    <property type="component" value="Unassembled WGS sequence"/>
</dbReference>
<dbReference type="EMBL" id="JAAIKT010000004">
    <property type="protein sequence ID" value="NEW69968.1"/>
    <property type="molecule type" value="Genomic_DNA"/>
</dbReference>
<keyword evidence="3" id="KW-1185">Reference proteome</keyword>
<comment type="caution">
    <text evidence="2">The sequence shown here is derived from an EMBL/GenBank/DDBJ whole genome shotgun (WGS) entry which is preliminary data.</text>
</comment>
<evidence type="ECO:0000256" key="1">
    <source>
        <dbReference type="SAM" id="MobiDB-lite"/>
    </source>
</evidence>
<evidence type="ECO:0000313" key="3">
    <source>
        <dbReference type="Proteomes" id="UP000476310"/>
    </source>
</evidence>
<dbReference type="Gene3D" id="3.20.20.140">
    <property type="entry name" value="Metal-dependent hydrolases"/>
    <property type="match status" value="1"/>
</dbReference>
<dbReference type="InterPro" id="IPR032466">
    <property type="entry name" value="Metal_Hydrolase"/>
</dbReference>
<name>A0A6G4A9S6_9ACTN</name>